<dbReference type="AlphaFoldDB" id="A0A1D6LTG0"/>
<organism evidence="1">
    <name type="scientific">Zea mays</name>
    <name type="common">Maize</name>
    <dbReference type="NCBI Taxonomy" id="4577"/>
    <lineage>
        <taxon>Eukaryota</taxon>
        <taxon>Viridiplantae</taxon>
        <taxon>Streptophyta</taxon>
        <taxon>Embryophyta</taxon>
        <taxon>Tracheophyta</taxon>
        <taxon>Spermatophyta</taxon>
        <taxon>Magnoliopsida</taxon>
        <taxon>Liliopsida</taxon>
        <taxon>Poales</taxon>
        <taxon>Poaceae</taxon>
        <taxon>PACMAD clade</taxon>
        <taxon>Panicoideae</taxon>
        <taxon>Andropogonodae</taxon>
        <taxon>Andropogoneae</taxon>
        <taxon>Tripsacinae</taxon>
        <taxon>Zea</taxon>
    </lineage>
</organism>
<dbReference type="InParanoid" id="A0A1D6LTG0"/>
<evidence type="ECO:0000313" key="1">
    <source>
        <dbReference type="EMBL" id="AQK82702.1"/>
    </source>
</evidence>
<reference evidence="1" key="1">
    <citation type="submission" date="2015-12" db="EMBL/GenBank/DDBJ databases">
        <title>Update maize B73 reference genome by single molecule sequencing technologies.</title>
        <authorList>
            <consortium name="Maize Genome Sequencing Project"/>
            <person name="Ware D."/>
        </authorList>
    </citation>
    <scope>NUCLEOTIDE SEQUENCE</scope>
    <source>
        <tissue evidence="1">Seedling</tissue>
    </source>
</reference>
<gene>
    <name evidence="1" type="ORF">ZEAMMB73_Zm00001d037044</name>
</gene>
<name>A0A1D6LTG0_MAIZE</name>
<accession>A0A1D6LTG0</accession>
<proteinExistence type="predicted"/>
<sequence length="177" mass="19624">MGTCCTLSSAAKDKDDGSSIDLDLNFQLSLCNEGTSKLGTNACNDRRALEKQPVMDLKLSLTVRPSESVVTDVELKAAQSDVLYPDAPRALEDEQTAVFVMVGAKDVNLLAASRFKSAQGSTDFCKATRIWRFSRALFKGICYEQHWNQAVSHSSLPILPKVLQCWLRILLRLLFTH</sequence>
<protein>
    <submittedName>
        <fullName evidence="1">Uncharacterized protein</fullName>
    </submittedName>
</protein>
<dbReference type="EMBL" id="CM000782">
    <property type="protein sequence ID" value="AQK82702.1"/>
    <property type="molecule type" value="Genomic_DNA"/>
</dbReference>
<dbReference type="STRING" id="4577.A0A1D6LTG0"/>